<accession>A0A0G4G8J4</accession>
<dbReference type="PhylomeDB" id="A0A0G4G8J4"/>
<feature type="region of interest" description="Disordered" evidence="1">
    <location>
        <begin position="368"/>
        <end position="439"/>
    </location>
</feature>
<protein>
    <submittedName>
        <fullName evidence="2">Uncharacterized protein</fullName>
    </submittedName>
</protein>
<name>A0A0G4G8J4_VITBC</name>
<feature type="compositionally biased region" description="Acidic residues" evidence="1">
    <location>
        <begin position="390"/>
        <end position="426"/>
    </location>
</feature>
<evidence type="ECO:0000313" key="2">
    <source>
        <dbReference type="EMBL" id="CEM24942.1"/>
    </source>
</evidence>
<dbReference type="InParanoid" id="A0A0G4G8J4"/>
<gene>
    <name evidence="2" type="ORF">Vbra_3239</name>
</gene>
<evidence type="ECO:0000256" key="1">
    <source>
        <dbReference type="SAM" id="MobiDB-lite"/>
    </source>
</evidence>
<keyword evidence="3" id="KW-1185">Reference proteome</keyword>
<proteinExistence type="predicted"/>
<dbReference type="Proteomes" id="UP000041254">
    <property type="component" value="Unassembled WGS sequence"/>
</dbReference>
<dbReference type="AlphaFoldDB" id="A0A0G4G8J4"/>
<feature type="compositionally biased region" description="Low complexity" evidence="1">
    <location>
        <begin position="368"/>
        <end position="377"/>
    </location>
</feature>
<sequence>MGNAYVVPRKTTDEASPSVHGQCLDFIHRDDRYQLYDEAKDIGRLRTAARFVGNDHFPAQTLRSRLNWSLHRIRLADGTLLDTVIAFDPQSVTEARLLLAAMWMVEQQRWDEVAEVLRWASQCGCCTLPVNLTAAGINKHADKTAYVSLPRVLAQLMVAGRHVDFGDGSRLELFRHGHQVRAINNQPGYRLTLDPHLPPGHLYPQHRLQDDPPVHTRIDYSKVHGRWGLFVNSTDASVSSCAKRLIVDHFEGTHQTNSTTKFLDRYVGGGRLDALLTESPHTPVDGCGTAFSYQDGRLRKLVLTKSTHNFVAWIYIIELSGNDVGVAVHTTEAAASGVGGAFRDRFLDTTALARLAVGAGVARYVFDGQQPPQQSRPQPQPPQPQQQGGDDSDDDDEDGGDQGDDYDDDDDGDVDEGDDDDIDPNDGQDGNGGSDEYSE</sequence>
<reference evidence="2 3" key="1">
    <citation type="submission" date="2014-11" db="EMBL/GenBank/DDBJ databases">
        <authorList>
            <person name="Zhu J."/>
            <person name="Qi W."/>
            <person name="Song R."/>
        </authorList>
    </citation>
    <scope>NUCLEOTIDE SEQUENCE [LARGE SCALE GENOMIC DNA]</scope>
</reference>
<dbReference type="VEuPathDB" id="CryptoDB:Vbra_3239"/>
<evidence type="ECO:0000313" key="3">
    <source>
        <dbReference type="Proteomes" id="UP000041254"/>
    </source>
</evidence>
<dbReference type="EMBL" id="CDMY01000592">
    <property type="protein sequence ID" value="CEM24942.1"/>
    <property type="molecule type" value="Genomic_DNA"/>
</dbReference>
<organism evidence="2 3">
    <name type="scientific">Vitrella brassicaformis (strain CCMP3155)</name>
    <dbReference type="NCBI Taxonomy" id="1169540"/>
    <lineage>
        <taxon>Eukaryota</taxon>
        <taxon>Sar</taxon>
        <taxon>Alveolata</taxon>
        <taxon>Colpodellida</taxon>
        <taxon>Vitrellaceae</taxon>
        <taxon>Vitrella</taxon>
    </lineage>
</organism>